<gene>
    <name evidence="8" type="ORF">B0F90DRAFT_1676478</name>
</gene>
<evidence type="ECO:0000256" key="5">
    <source>
        <dbReference type="ARBA" id="ARBA00023222"/>
    </source>
</evidence>
<evidence type="ECO:0000313" key="8">
    <source>
        <dbReference type="EMBL" id="KAI0307713.1"/>
    </source>
</evidence>
<keyword evidence="4" id="KW-0057">Aromatic amino acid biosynthesis</keyword>
<dbReference type="PANTHER" id="PTHR21022">
    <property type="entry name" value="PREPHENATE DEHYDRATASE P PROTEIN"/>
    <property type="match status" value="1"/>
</dbReference>
<keyword evidence="9" id="KW-1185">Reference proteome</keyword>
<dbReference type="Proteomes" id="UP001203297">
    <property type="component" value="Unassembled WGS sequence"/>
</dbReference>
<dbReference type="GO" id="GO:0009094">
    <property type="term" value="P:L-phenylalanine biosynthetic process"/>
    <property type="evidence" value="ECO:0007669"/>
    <property type="project" value="UniProtKB-KW"/>
</dbReference>
<organism evidence="8 9">
    <name type="scientific">Multifurca ochricompacta</name>
    <dbReference type="NCBI Taxonomy" id="376703"/>
    <lineage>
        <taxon>Eukaryota</taxon>
        <taxon>Fungi</taxon>
        <taxon>Dikarya</taxon>
        <taxon>Basidiomycota</taxon>
        <taxon>Agaricomycotina</taxon>
        <taxon>Agaricomycetes</taxon>
        <taxon>Russulales</taxon>
        <taxon>Russulaceae</taxon>
        <taxon>Multifurca</taxon>
    </lineage>
</organism>
<evidence type="ECO:0000256" key="4">
    <source>
        <dbReference type="ARBA" id="ARBA00023141"/>
    </source>
</evidence>
<feature type="domain" description="Prephenate dehydratase" evidence="7">
    <location>
        <begin position="19"/>
        <end position="195"/>
    </location>
</feature>
<evidence type="ECO:0000313" key="9">
    <source>
        <dbReference type="Proteomes" id="UP001203297"/>
    </source>
</evidence>
<dbReference type="EMBL" id="WTXG01000001">
    <property type="protein sequence ID" value="KAI0307713.1"/>
    <property type="molecule type" value="Genomic_DNA"/>
</dbReference>
<comment type="pathway">
    <text evidence="1">Amino-acid biosynthesis; L-phenylalanine biosynthesis; phenylpyruvate from prephenate: step 1/1.</text>
</comment>
<name>A0AAD4MCP0_9AGAM</name>
<sequence>MLRPSPNHDNEPKSQSHPVLTFLGPAGTYSHQAAYDRFAEAVHYRTGNTISDVFHSVSPTVQLALLPQENSIFGVVTETYDLLQKWIRGAVTLSIQHCLVVQRGKTLRDIKKVLSHEQALGQCKQFIATHLPAARLVSVASTAAAAQIVSTQSDAADCAAICSKVCLQLFADLEILHEGIQNEQQNSTRFYILSNHPSLPLPNTPYDGHGKGNALIRLGVHKSETRTPQSSPVAVTDLLAALGLPAVRIDRRPSAQHELFSSVYFVEVADDERSDDFQSSSSHYSSKDGVIKPSSWKERIVDSIARVAERGGRADLLGIW</sequence>
<evidence type="ECO:0000256" key="6">
    <source>
        <dbReference type="ARBA" id="ARBA00023239"/>
    </source>
</evidence>
<dbReference type="InterPro" id="IPR001086">
    <property type="entry name" value="Preph_deHydtase"/>
</dbReference>
<dbReference type="GO" id="GO:0004664">
    <property type="term" value="F:prephenate dehydratase activity"/>
    <property type="evidence" value="ECO:0007669"/>
    <property type="project" value="UniProtKB-EC"/>
</dbReference>
<dbReference type="PANTHER" id="PTHR21022:SF19">
    <property type="entry name" value="PREPHENATE DEHYDRATASE-RELATED"/>
    <property type="match status" value="1"/>
</dbReference>
<dbReference type="GO" id="GO:0005737">
    <property type="term" value="C:cytoplasm"/>
    <property type="evidence" value="ECO:0007669"/>
    <property type="project" value="TreeGrafter"/>
</dbReference>
<proteinExistence type="predicted"/>
<dbReference type="InterPro" id="IPR008242">
    <property type="entry name" value="Chor_mutase/pphenate_deHydtase"/>
</dbReference>
<dbReference type="PROSITE" id="PS51171">
    <property type="entry name" value="PREPHENATE_DEHYDR_3"/>
    <property type="match status" value="1"/>
</dbReference>
<protein>
    <recommendedName>
        <fullName evidence="2">prephenate dehydratase</fullName>
        <ecNumber evidence="2">4.2.1.51</ecNumber>
    </recommendedName>
</protein>
<dbReference type="CDD" id="cd13532">
    <property type="entry name" value="PBP2_PDT_like"/>
    <property type="match status" value="1"/>
</dbReference>
<dbReference type="PIRSF" id="PIRSF001500">
    <property type="entry name" value="Chor_mut_pdt_Ppr"/>
    <property type="match status" value="1"/>
</dbReference>
<comment type="caution">
    <text evidence="8">The sequence shown here is derived from an EMBL/GenBank/DDBJ whole genome shotgun (WGS) entry which is preliminary data.</text>
</comment>
<dbReference type="EC" id="4.2.1.51" evidence="2"/>
<dbReference type="AlphaFoldDB" id="A0AAD4MCP0"/>
<keyword evidence="5" id="KW-0584">Phenylalanine biosynthesis</keyword>
<dbReference type="Pfam" id="PF00800">
    <property type="entry name" value="PDT"/>
    <property type="match status" value="1"/>
</dbReference>
<evidence type="ECO:0000256" key="2">
    <source>
        <dbReference type="ARBA" id="ARBA00013147"/>
    </source>
</evidence>
<dbReference type="Gene3D" id="3.40.190.10">
    <property type="entry name" value="Periplasmic binding protein-like II"/>
    <property type="match status" value="2"/>
</dbReference>
<dbReference type="SUPFAM" id="SSF53850">
    <property type="entry name" value="Periplasmic binding protein-like II"/>
    <property type="match status" value="1"/>
</dbReference>
<keyword evidence="3" id="KW-0028">Amino-acid biosynthesis</keyword>
<accession>A0AAD4MCP0</accession>
<evidence type="ECO:0000256" key="1">
    <source>
        <dbReference type="ARBA" id="ARBA00004741"/>
    </source>
</evidence>
<evidence type="ECO:0000256" key="3">
    <source>
        <dbReference type="ARBA" id="ARBA00022605"/>
    </source>
</evidence>
<evidence type="ECO:0000259" key="7">
    <source>
        <dbReference type="PROSITE" id="PS51171"/>
    </source>
</evidence>
<keyword evidence="6" id="KW-0456">Lyase</keyword>
<reference evidence="8" key="1">
    <citation type="journal article" date="2022" name="New Phytol.">
        <title>Evolutionary transition to the ectomycorrhizal habit in the genomes of a hyperdiverse lineage of mushroom-forming fungi.</title>
        <authorList>
            <person name="Looney B."/>
            <person name="Miyauchi S."/>
            <person name="Morin E."/>
            <person name="Drula E."/>
            <person name="Courty P.E."/>
            <person name="Kohler A."/>
            <person name="Kuo A."/>
            <person name="LaButti K."/>
            <person name="Pangilinan J."/>
            <person name="Lipzen A."/>
            <person name="Riley R."/>
            <person name="Andreopoulos W."/>
            <person name="He G."/>
            <person name="Johnson J."/>
            <person name="Nolan M."/>
            <person name="Tritt A."/>
            <person name="Barry K.W."/>
            <person name="Grigoriev I.V."/>
            <person name="Nagy L.G."/>
            <person name="Hibbett D."/>
            <person name="Henrissat B."/>
            <person name="Matheny P.B."/>
            <person name="Labbe J."/>
            <person name="Martin F.M."/>
        </authorList>
    </citation>
    <scope>NUCLEOTIDE SEQUENCE</scope>
    <source>
        <strain evidence="8">BPL690</strain>
    </source>
</reference>